<dbReference type="RefSeq" id="WP_183986181.1">
    <property type="nucleotide sequence ID" value="NZ_JACHHG010000005.1"/>
</dbReference>
<dbReference type="AlphaFoldDB" id="A0A841I103"/>
<feature type="signal peptide" evidence="1">
    <location>
        <begin position="1"/>
        <end position="21"/>
    </location>
</feature>
<comment type="caution">
    <text evidence="2">The sequence shown here is derived from an EMBL/GenBank/DDBJ whole genome shotgun (WGS) entry which is preliminary data.</text>
</comment>
<dbReference type="PROSITE" id="PS51257">
    <property type="entry name" value="PROKAR_LIPOPROTEIN"/>
    <property type="match status" value="1"/>
</dbReference>
<evidence type="ECO:0000313" key="2">
    <source>
        <dbReference type="EMBL" id="MBB6098089.1"/>
    </source>
</evidence>
<organism evidence="2 3">
    <name type="scientific">Deinobacterium chartae</name>
    <dbReference type="NCBI Taxonomy" id="521158"/>
    <lineage>
        <taxon>Bacteria</taxon>
        <taxon>Thermotogati</taxon>
        <taxon>Deinococcota</taxon>
        <taxon>Deinococci</taxon>
        <taxon>Deinococcales</taxon>
        <taxon>Deinococcaceae</taxon>
        <taxon>Deinobacterium</taxon>
    </lineage>
</organism>
<keyword evidence="3" id="KW-1185">Reference proteome</keyword>
<gene>
    <name evidence="2" type="ORF">HNR42_001514</name>
</gene>
<keyword evidence="1" id="KW-0732">Signal</keyword>
<reference evidence="2 3" key="1">
    <citation type="submission" date="2020-08" db="EMBL/GenBank/DDBJ databases">
        <title>Genomic Encyclopedia of Type Strains, Phase IV (KMG-IV): sequencing the most valuable type-strain genomes for metagenomic binning, comparative biology and taxonomic classification.</title>
        <authorList>
            <person name="Goeker M."/>
        </authorList>
    </citation>
    <scope>NUCLEOTIDE SEQUENCE [LARGE SCALE GENOMIC DNA]</scope>
    <source>
        <strain evidence="2 3">DSM 21458</strain>
    </source>
</reference>
<sequence>MKRLILLMVLTLLTACSTVEVKAPVAQEQKLMQGEFVGVARPVGPLEERSEKPVKMTLKAKPLSDKRAELNGTLTYGGVTYSVEGELNQDFRAGYRPRAATPDSPLSAPFSARISRDGVLFANAYGSGVRNLSGASVGETYSLLLELNASKELLNLDLKKLEKSEKASK</sequence>
<protein>
    <recommendedName>
        <fullName evidence="4">Lipoprotein</fullName>
    </recommendedName>
</protein>
<name>A0A841I103_9DEIO</name>
<evidence type="ECO:0000256" key="1">
    <source>
        <dbReference type="SAM" id="SignalP"/>
    </source>
</evidence>
<dbReference type="Proteomes" id="UP000569951">
    <property type="component" value="Unassembled WGS sequence"/>
</dbReference>
<evidence type="ECO:0000313" key="3">
    <source>
        <dbReference type="Proteomes" id="UP000569951"/>
    </source>
</evidence>
<dbReference type="EMBL" id="JACHHG010000005">
    <property type="protein sequence ID" value="MBB6098089.1"/>
    <property type="molecule type" value="Genomic_DNA"/>
</dbReference>
<evidence type="ECO:0008006" key="4">
    <source>
        <dbReference type="Google" id="ProtNLM"/>
    </source>
</evidence>
<feature type="chain" id="PRO_5032459202" description="Lipoprotein" evidence="1">
    <location>
        <begin position="22"/>
        <end position="169"/>
    </location>
</feature>
<accession>A0A841I103</accession>
<proteinExistence type="predicted"/>